<evidence type="ECO:0000313" key="15">
    <source>
        <dbReference type="Proteomes" id="UP000176846"/>
    </source>
</evidence>
<dbReference type="EMBL" id="MGEK01000033">
    <property type="protein sequence ID" value="OGL81142.1"/>
    <property type="molecule type" value="Genomic_DNA"/>
</dbReference>
<comment type="caution">
    <text evidence="14">The sequence shown here is derived from an EMBL/GenBank/DDBJ whole genome shotgun (WGS) entry which is preliminary data.</text>
</comment>
<name>A0A1F7US71_9BACT</name>
<dbReference type="AlphaFoldDB" id="A0A1F7US71"/>
<accession>A0A1F7US71</accession>
<proteinExistence type="predicted"/>
<feature type="chain" id="PRO_5009533124" description="L,D-TPase catalytic domain-containing protein" evidence="12">
    <location>
        <begin position="28"/>
        <end position="256"/>
    </location>
</feature>
<evidence type="ECO:0000256" key="5">
    <source>
        <dbReference type="ARBA" id="ARBA00022729"/>
    </source>
</evidence>
<dbReference type="PANTHER" id="PTHR30582">
    <property type="entry name" value="L,D-TRANSPEPTIDASE"/>
    <property type="match status" value="1"/>
</dbReference>
<evidence type="ECO:0000256" key="9">
    <source>
        <dbReference type="ARBA" id="ARBA00023316"/>
    </source>
</evidence>
<dbReference type="GO" id="GO:0005509">
    <property type="term" value="F:calcium ion binding"/>
    <property type="evidence" value="ECO:0007669"/>
    <property type="project" value="InterPro"/>
</dbReference>
<evidence type="ECO:0000256" key="8">
    <source>
        <dbReference type="ARBA" id="ARBA00022984"/>
    </source>
</evidence>
<evidence type="ECO:0000256" key="7">
    <source>
        <dbReference type="ARBA" id="ARBA00022960"/>
    </source>
</evidence>
<dbReference type="GO" id="GO:0071555">
    <property type="term" value="P:cell wall organization"/>
    <property type="evidence" value="ECO:0007669"/>
    <property type="project" value="UniProtKB-UniRule"/>
</dbReference>
<feature type="domain" description="L,D-TPase catalytic" evidence="13">
    <location>
        <begin position="137"/>
        <end position="256"/>
    </location>
</feature>
<dbReference type="GO" id="GO:0005576">
    <property type="term" value="C:extracellular region"/>
    <property type="evidence" value="ECO:0007669"/>
    <property type="project" value="TreeGrafter"/>
</dbReference>
<keyword evidence="9 10" id="KW-0961">Cell wall biogenesis/degradation</keyword>
<dbReference type="GO" id="GO:0008360">
    <property type="term" value="P:regulation of cell shape"/>
    <property type="evidence" value="ECO:0007669"/>
    <property type="project" value="UniProtKB-UniRule"/>
</dbReference>
<keyword evidence="3" id="KW-0964">Secreted</keyword>
<sequence>MICAKNLGITLILSMVFVLFVPNPINAQVSSLDDSDNDGLLDEDELNIYHTNPNHYDSDGDSFSDGEEIKNGYSPLRNNRQKMREIDTDKDGLWDDWEIALGTHLNNPDTDRDGYKDGEEVRNGYDPLSSGTEKIAKRIEVNLKNQSLQYFFGNAKLDDFKISSGLPRTPTPSGNFTVIKKRPTVHYAGPGYDFPNTKWNLMFKEGRGYNFYVHGAYWHNDFGKPKSHGCVNVPHKQEYMGRLYDWADVGIAVMIS</sequence>
<keyword evidence="6" id="KW-0106">Calcium</keyword>
<dbReference type="Gene3D" id="2.40.440.10">
    <property type="entry name" value="L,D-transpeptidase catalytic domain-like"/>
    <property type="match status" value="1"/>
</dbReference>
<organism evidence="14 15">
    <name type="scientific">Candidatus Uhrbacteria bacterium RIFCSPLOWO2_01_FULL_47_25</name>
    <dbReference type="NCBI Taxonomy" id="1802402"/>
    <lineage>
        <taxon>Bacteria</taxon>
        <taxon>Candidatus Uhriibacteriota</taxon>
    </lineage>
</organism>
<dbReference type="GO" id="GO:0018104">
    <property type="term" value="P:peptidoglycan-protein cross-linking"/>
    <property type="evidence" value="ECO:0007669"/>
    <property type="project" value="TreeGrafter"/>
</dbReference>
<feature type="compositionally biased region" description="Basic and acidic residues" evidence="11">
    <location>
        <begin position="109"/>
        <end position="123"/>
    </location>
</feature>
<feature type="active site" description="Proton donor/acceptor" evidence="10">
    <location>
        <position position="214"/>
    </location>
</feature>
<dbReference type="PROSITE" id="PS00018">
    <property type="entry name" value="EF_HAND_1"/>
    <property type="match status" value="1"/>
</dbReference>
<keyword evidence="4" id="KW-0808">Transferase</keyword>
<dbReference type="PROSITE" id="PS52029">
    <property type="entry name" value="LD_TPASE"/>
    <property type="match status" value="1"/>
</dbReference>
<dbReference type="InterPro" id="IPR059100">
    <property type="entry name" value="TSP3_bac"/>
</dbReference>
<dbReference type="InterPro" id="IPR028974">
    <property type="entry name" value="TSP_type-3_rpt"/>
</dbReference>
<dbReference type="SUPFAM" id="SSF141523">
    <property type="entry name" value="L,D-transpeptidase catalytic domain-like"/>
    <property type="match status" value="1"/>
</dbReference>
<feature type="region of interest" description="Disordered" evidence="11">
    <location>
        <begin position="50"/>
        <end position="76"/>
    </location>
</feature>
<dbReference type="Proteomes" id="UP000176846">
    <property type="component" value="Unassembled WGS sequence"/>
</dbReference>
<dbReference type="Gene3D" id="4.10.1080.10">
    <property type="entry name" value="TSP type-3 repeat"/>
    <property type="match status" value="1"/>
</dbReference>
<evidence type="ECO:0000259" key="13">
    <source>
        <dbReference type="PROSITE" id="PS52029"/>
    </source>
</evidence>
<comment type="pathway">
    <text evidence="2 10">Cell wall biogenesis; peptidoglycan biosynthesis.</text>
</comment>
<dbReference type="InterPro" id="IPR005490">
    <property type="entry name" value="LD_TPept_cat_dom"/>
</dbReference>
<comment type="subcellular location">
    <subcellularLocation>
        <location evidence="1">Secreted</location>
    </subcellularLocation>
</comment>
<dbReference type="GO" id="GO:0016740">
    <property type="term" value="F:transferase activity"/>
    <property type="evidence" value="ECO:0007669"/>
    <property type="project" value="UniProtKB-KW"/>
</dbReference>
<evidence type="ECO:0000256" key="6">
    <source>
        <dbReference type="ARBA" id="ARBA00022837"/>
    </source>
</evidence>
<evidence type="ECO:0000313" key="14">
    <source>
        <dbReference type="EMBL" id="OGL81142.1"/>
    </source>
</evidence>
<evidence type="ECO:0000256" key="11">
    <source>
        <dbReference type="SAM" id="MobiDB-lite"/>
    </source>
</evidence>
<reference evidence="14 15" key="1">
    <citation type="journal article" date="2016" name="Nat. Commun.">
        <title>Thousands of microbial genomes shed light on interconnected biogeochemical processes in an aquifer system.</title>
        <authorList>
            <person name="Anantharaman K."/>
            <person name="Brown C.T."/>
            <person name="Hug L.A."/>
            <person name="Sharon I."/>
            <person name="Castelle C.J."/>
            <person name="Probst A.J."/>
            <person name="Thomas B.C."/>
            <person name="Singh A."/>
            <person name="Wilkins M.J."/>
            <person name="Karaoz U."/>
            <person name="Brodie E.L."/>
            <person name="Williams K.H."/>
            <person name="Hubbard S.S."/>
            <person name="Banfield J.F."/>
        </authorList>
    </citation>
    <scope>NUCLEOTIDE SEQUENCE [LARGE SCALE GENOMIC DNA]</scope>
</reference>
<dbReference type="Pfam" id="PF03734">
    <property type="entry name" value="YkuD"/>
    <property type="match status" value="1"/>
</dbReference>
<evidence type="ECO:0000256" key="4">
    <source>
        <dbReference type="ARBA" id="ARBA00022679"/>
    </source>
</evidence>
<evidence type="ECO:0000256" key="1">
    <source>
        <dbReference type="ARBA" id="ARBA00004613"/>
    </source>
</evidence>
<dbReference type="InterPro" id="IPR018247">
    <property type="entry name" value="EF_Hand_1_Ca_BS"/>
</dbReference>
<evidence type="ECO:0000256" key="10">
    <source>
        <dbReference type="PROSITE-ProRule" id="PRU01373"/>
    </source>
</evidence>
<keyword evidence="7 10" id="KW-0133">Cell shape</keyword>
<dbReference type="PANTHER" id="PTHR30582:SF2">
    <property type="entry name" value="L,D-TRANSPEPTIDASE YCIB-RELATED"/>
    <property type="match status" value="1"/>
</dbReference>
<feature type="region of interest" description="Disordered" evidence="11">
    <location>
        <begin position="108"/>
        <end position="128"/>
    </location>
</feature>
<dbReference type="SUPFAM" id="SSF103647">
    <property type="entry name" value="TSP type-3 repeat"/>
    <property type="match status" value="1"/>
</dbReference>
<dbReference type="UniPathway" id="UPA00219"/>
<dbReference type="GO" id="GO:0071972">
    <property type="term" value="F:peptidoglycan L,D-transpeptidase activity"/>
    <property type="evidence" value="ECO:0007669"/>
    <property type="project" value="TreeGrafter"/>
</dbReference>
<dbReference type="InterPro" id="IPR038063">
    <property type="entry name" value="Transpep_catalytic_dom"/>
</dbReference>
<feature type="signal peptide" evidence="12">
    <location>
        <begin position="1"/>
        <end position="27"/>
    </location>
</feature>
<dbReference type="InterPro" id="IPR050979">
    <property type="entry name" value="LD-transpeptidase"/>
</dbReference>
<protein>
    <recommendedName>
        <fullName evidence="13">L,D-TPase catalytic domain-containing protein</fullName>
    </recommendedName>
</protein>
<keyword evidence="8 10" id="KW-0573">Peptidoglycan synthesis</keyword>
<dbReference type="Pfam" id="PF18884">
    <property type="entry name" value="TSP3_bac"/>
    <property type="match status" value="3"/>
</dbReference>
<gene>
    <name evidence="14" type="ORF">A2936_00895</name>
</gene>
<feature type="active site" description="Nucleophile" evidence="10">
    <location>
        <position position="230"/>
    </location>
</feature>
<keyword evidence="5 12" id="KW-0732">Signal</keyword>
<dbReference type="CDD" id="cd16913">
    <property type="entry name" value="YkuD_like"/>
    <property type="match status" value="1"/>
</dbReference>
<evidence type="ECO:0000256" key="2">
    <source>
        <dbReference type="ARBA" id="ARBA00004752"/>
    </source>
</evidence>
<evidence type="ECO:0000256" key="12">
    <source>
        <dbReference type="SAM" id="SignalP"/>
    </source>
</evidence>
<evidence type="ECO:0000256" key="3">
    <source>
        <dbReference type="ARBA" id="ARBA00022525"/>
    </source>
</evidence>